<evidence type="ECO:0000313" key="2">
    <source>
        <dbReference type="EMBL" id="RBP01406.1"/>
    </source>
</evidence>
<keyword evidence="1" id="KW-1133">Transmembrane helix</keyword>
<evidence type="ECO:0000313" key="3">
    <source>
        <dbReference type="Proteomes" id="UP000252254"/>
    </source>
</evidence>
<protein>
    <submittedName>
        <fullName evidence="2">Competence protein ComGF</fullName>
    </submittedName>
</protein>
<dbReference type="AlphaFoldDB" id="A0A366EHC8"/>
<keyword evidence="1" id="KW-0472">Membrane</keyword>
<evidence type="ECO:0000256" key="1">
    <source>
        <dbReference type="SAM" id="Phobius"/>
    </source>
</evidence>
<keyword evidence="3" id="KW-1185">Reference proteome</keyword>
<accession>A0A366EHC8</accession>
<name>A0A366EHC8_9BACI</name>
<keyword evidence="1" id="KW-0812">Transmembrane</keyword>
<dbReference type="InterPro" id="IPR016977">
    <property type="entry name" value="ComGF"/>
</dbReference>
<comment type="caution">
    <text evidence="2">The sequence shown here is derived from an EMBL/GenBank/DDBJ whole genome shotgun (WGS) entry which is preliminary data.</text>
</comment>
<feature type="transmembrane region" description="Helical" evidence="1">
    <location>
        <begin position="21"/>
        <end position="44"/>
    </location>
</feature>
<dbReference type="OrthoDB" id="2361316at2"/>
<gene>
    <name evidence="2" type="ORF">DES48_101143</name>
</gene>
<dbReference type="EMBL" id="QNRI01000001">
    <property type="protein sequence ID" value="RBP01406.1"/>
    <property type="molecule type" value="Genomic_DNA"/>
</dbReference>
<dbReference type="Pfam" id="PF15980">
    <property type="entry name" value="ComGF"/>
    <property type="match status" value="1"/>
</dbReference>
<dbReference type="STRING" id="200904.GCA_900168775_02524"/>
<organism evidence="2 3">
    <name type="scientific">Paraliobacillus ryukyuensis</name>
    <dbReference type="NCBI Taxonomy" id="200904"/>
    <lineage>
        <taxon>Bacteria</taxon>
        <taxon>Bacillati</taxon>
        <taxon>Bacillota</taxon>
        <taxon>Bacilli</taxon>
        <taxon>Bacillales</taxon>
        <taxon>Bacillaceae</taxon>
        <taxon>Paraliobacillus</taxon>
    </lineage>
</organism>
<dbReference type="RefSeq" id="WP_113866039.1">
    <property type="nucleotide sequence ID" value="NZ_BAABQN010000001.1"/>
</dbReference>
<dbReference type="Proteomes" id="UP000252254">
    <property type="component" value="Unassembled WGS sequence"/>
</dbReference>
<reference evidence="2 3" key="1">
    <citation type="submission" date="2018-06" db="EMBL/GenBank/DDBJ databases">
        <title>Genomic Encyclopedia of Type Strains, Phase IV (KMG-IV): sequencing the most valuable type-strain genomes for metagenomic binning, comparative biology and taxonomic classification.</title>
        <authorList>
            <person name="Goeker M."/>
        </authorList>
    </citation>
    <scope>NUCLEOTIDE SEQUENCE [LARGE SCALE GENOMIC DNA]</scope>
    <source>
        <strain evidence="2 3">DSM 15140</strain>
    </source>
</reference>
<sequence>MVKIIKKASVCTTIQKNENGFSLVQVFISLMVIRSILLFIPTFYKLLDQRHFTDTYSARQFFHFLNDEIQANSYDYHTSNSIHFISPNDENISVSLYGSSIRRQVNRKGQEILIRDITNFTVKPTKTGIQVLIRLKEGDRFAKKFTFD</sequence>
<proteinExistence type="predicted"/>